<dbReference type="InterPro" id="IPR006260">
    <property type="entry name" value="TonB/TolA_C"/>
</dbReference>
<proteinExistence type="predicted"/>
<dbReference type="AlphaFoldDB" id="A0A328A882"/>
<keyword evidence="4" id="KW-0472">Membrane</keyword>
<comment type="subcellular location">
    <subcellularLocation>
        <location evidence="1">Membrane</location>
        <topology evidence="1">Single-pass membrane protein</topology>
    </subcellularLocation>
</comment>
<dbReference type="SUPFAM" id="SSF74653">
    <property type="entry name" value="TolA/TonB C-terminal domain"/>
    <property type="match status" value="1"/>
</dbReference>
<keyword evidence="2" id="KW-0812">Transmembrane</keyword>
<dbReference type="Proteomes" id="UP000249725">
    <property type="component" value="Unassembled WGS sequence"/>
</dbReference>
<feature type="domain" description="TonB C-terminal" evidence="5">
    <location>
        <begin position="141"/>
        <end position="234"/>
    </location>
</feature>
<organism evidence="6 7">
    <name type="scientific">Phenylobacterium deserti</name>
    <dbReference type="NCBI Taxonomy" id="1914756"/>
    <lineage>
        <taxon>Bacteria</taxon>
        <taxon>Pseudomonadati</taxon>
        <taxon>Pseudomonadota</taxon>
        <taxon>Alphaproteobacteria</taxon>
        <taxon>Caulobacterales</taxon>
        <taxon>Caulobacteraceae</taxon>
        <taxon>Phenylobacterium</taxon>
    </lineage>
</organism>
<accession>A0A328A882</accession>
<dbReference type="PROSITE" id="PS52015">
    <property type="entry name" value="TONB_CTD"/>
    <property type="match status" value="1"/>
</dbReference>
<evidence type="ECO:0000256" key="2">
    <source>
        <dbReference type="ARBA" id="ARBA00022692"/>
    </source>
</evidence>
<dbReference type="GO" id="GO:0055085">
    <property type="term" value="P:transmembrane transport"/>
    <property type="evidence" value="ECO:0007669"/>
    <property type="project" value="InterPro"/>
</dbReference>
<gene>
    <name evidence="6" type="ORF">DJ018_18455</name>
</gene>
<protein>
    <submittedName>
        <fullName evidence="6">Energy transducer TonB</fullName>
    </submittedName>
</protein>
<evidence type="ECO:0000313" key="6">
    <source>
        <dbReference type="EMBL" id="RAK50730.1"/>
    </source>
</evidence>
<keyword evidence="7" id="KW-1185">Reference proteome</keyword>
<evidence type="ECO:0000256" key="1">
    <source>
        <dbReference type="ARBA" id="ARBA00004167"/>
    </source>
</evidence>
<evidence type="ECO:0000259" key="5">
    <source>
        <dbReference type="PROSITE" id="PS52015"/>
    </source>
</evidence>
<dbReference type="NCBIfam" id="TIGR01352">
    <property type="entry name" value="tonB_Cterm"/>
    <property type="match status" value="1"/>
</dbReference>
<evidence type="ECO:0000313" key="7">
    <source>
        <dbReference type="Proteomes" id="UP000249725"/>
    </source>
</evidence>
<keyword evidence="3" id="KW-1133">Transmembrane helix</keyword>
<evidence type="ECO:0000256" key="4">
    <source>
        <dbReference type="ARBA" id="ARBA00023136"/>
    </source>
</evidence>
<sequence>MVIRQTFPFRFDLPRRVLPPRLRLAIGLSVAVHAAVGASLLYMRFNPPAAAPEPAERIIEVPIIDWTPPKLDEPAPTPKLTPPLHTPRAIETPTVEPLPAQPPEERATTVIGPVATIPPVGSVTPVQAEPALAPEPVVIRPNWVRKPSGAEMARFYPEGALRRGTSGLAVIGCNVTAEGAVNGCRVVSETPTGEGFGAAALKLSRFFRMSPQTLDGRPVDGATVSIPIRFSLGE</sequence>
<dbReference type="EMBL" id="QFYR01000006">
    <property type="protein sequence ID" value="RAK50730.1"/>
    <property type="molecule type" value="Genomic_DNA"/>
</dbReference>
<evidence type="ECO:0000256" key="3">
    <source>
        <dbReference type="ARBA" id="ARBA00022989"/>
    </source>
</evidence>
<dbReference type="InterPro" id="IPR037682">
    <property type="entry name" value="TonB_C"/>
</dbReference>
<comment type="caution">
    <text evidence="6">The sequence shown here is derived from an EMBL/GenBank/DDBJ whole genome shotgun (WGS) entry which is preliminary data.</text>
</comment>
<name>A0A328A882_9CAUL</name>
<reference evidence="7" key="1">
    <citation type="submission" date="2018-05" db="EMBL/GenBank/DDBJ databases">
        <authorList>
            <person name="Li X."/>
        </authorList>
    </citation>
    <scope>NUCLEOTIDE SEQUENCE [LARGE SCALE GENOMIC DNA]</scope>
    <source>
        <strain evidence="7">YIM 73061</strain>
    </source>
</reference>
<dbReference type="Gene3D" id="3.30.1150.10">
    <property type="match status" value="1"/>
</dbReference>
<dbReference type="OrthoDB" id="7201913at2"/>
<dbReference type="RefSeq" id="WP_111516459.1">
    <property type="nucleotide sequence ID" value="NZ_QFYR01000006.1"/>
</dbReference>
<dbReference type="GO" id="GO:0016020">
    <property type="term" value="C:membrane"/>
    <property type="evidence" value="ECO:0007669"/>
    <property type="project" value="UniProtKB-SubCell"/>
</dbReference>
<dbReference type="Pfam" id="PF03544">
    <property type="entry name" value="TonB_C"/>
    <property type="match status" value="1"/>
</dbReference>